<comment type="caution">
    <text evidence="4">The sequence shown here is derived from an EMBL/GenBank/DDBJ whole genome shotgun (WGS) entry which is preliminary data.</text>
</comment>
<evidence type="ECO:0000256" key="1">
    <source>
        <dbReference type="ARBA" id="ARBA00022679"/>
    </source>
</evidence>
<dbReference type="Gene3D" id="3.40.1180.10">
    <property type="entry name" value="Decaprenyl diphosphate synthase-like"/>
    <property type="match status" value="1"/>
</dbReference>
<accession>A0A2M6WYY7</accession>
<dbReference type="SUPFAM" id="SSF64005">
    <property type="entry name" value="Undecaprenyl diphosphate synthase"/>
    <property type="match status" value="1"/>
</dbReference>
<feature type="binding site" evidence="3">
    <location>
        <position position="200"/>
    </location>
    <ligand>
        <name>Mg(2+)</name>
        <dbReference type="ChEBI" id="CHEBI:18420"/>
    </ligand>
</feature>
<evidence type="ECO:0000313" key="5">
    <source>
        <dbReference type="Proteomes" id="UP000230731"/>
    </source>
</evidence>
<comment type="caution">
    <text evidence="3">Lacks conserved residue(s) required for the propagation of feature annotation.</text>
</comment>
<comment type="subunit">
    <text evidence="3">Homodimer.</text>
</comment>
<proteinExistence type="inferred from homology"/>
<dbReference type="InterPro" id="IPR001441">
    <property type="entry name" value="UPP_synth-like"/>
</dbReference>
<gene>
    <name evidence="4" type="primary">uppS</name>
    <name evidence="4" type="ORF">COT71_03430</name>
</gene>
<comment type="similarity">
    <text evidence="2">Belongs to the UPP synthase family. Z-FPP synthase subfamily.</text>
</comment>
<evidence type="ECO:0000256" key="3">
    <source>
        <dbReference type="HAMAP-Rule" id="MF_01139"/>
    </source>
</evidence>
<feature type="binding site" evidence="3">
    <location>
        <begin position="59"/>
        <end position="61"/>
    </location>
    <ligand>
        <name>substrate</name>
    </ligand>
</feature>
<feature type="active site" description="Proton acceptor" evidence="3">
    <location>
        <position position="62"/>
    </location>
</feature>
<dbReference type="NCBIfam" id="TIGR00055">
    <property type="entry name" value="uppS"/>
    <property type="match status" value="1"/>
</dbReference>
<feature type="binding site" evidence="3">
    <location>
        <position position="66"/>
    </location>
    <ligand>
        <name>substrate</name>
    </ligand>
</feature>
<dbReference type="AlphaFoldDB" id="A0A2M6WYY7"/>
<reference evidence="5" key="1">
    <citation type="submission" date="2017-09" db="EMBL/GenBank/DDBJ databases">
        <title>Depth-based differentiation of microbial function through sediment-hosted aquifers and enrichment of novel symbionts in the deep terrestrial subsurface.</title>
        <authorList>
            <person name="Probst A.J."/>
            <person name="Ladd B."/>
            <person name="Jarett J.K."/>
            <person name="Geller-Mcgrath D.E."/>
            <person name="Sieber C.M.K."/>
            <person name="Emerson J.B."/>
            <person name="Anantharaman K."/>
            <person name="Thomas B.C."/>
            <person name="Malmstrom R."/>
            <person name="Stieglmeier M."/>
            <person name="Klingl A."/>
            <person name="Woyke T."/>
            <person name="Ryan C.M."/>
            <person name="Banfield J.F."/>
        </authorList>
    </citation>
    <scope>NUCLEOTIDE SEQUENCE [LARGE SCALE GENOMIC DNA]</scope>
</reference>
<dbReference type="GO" id="GO:0016094">
    <property type="term" value="P:polyprenol biosynthetic process"/>
    <property type="evidence" value="ECO:0007669"/>
    <property type="project" value="TreeGrafter"/>
</dbReference>
<dbReference type="CDD" id="cd00475">
    <property type="entry name" value="Cis_IPPS"/>
    <property type="match status" value="1"/>
</dbReference>
<name>A0A2M6WYY7_9BACT</name>
<evidence type="ECO:0000256" key="2">
    <source>
        <dbReference type="ARBA" id="ARBA00038453"/>
    </source>
</evidence>
<comment type="function">
    <text evidence="3">Catalyzes the condensation of isopentenyl diphosphate (IPP) with allylic pyrophosphates generating different type of terpenoids.</text>
</comment>
<dbReference type="PANTHER" id="PTHR10291:SF43">
    <property type="entry name" value="DEHYDRODOLICHYL DIPHOSPHATE SYNTHASE COMPLEX SUBUNIT DHDDS"/>
    <property type="match status" value="1"/>
</dbReference>
<keyword evidence="3" id="KW-0479">Metal-binding</keyword>
<dbReference type="Proteomes" id="UP000230731">
    <property type="component" value="Unassembled WGS sequence"/>
</dbReference>
<keyword evidence="3" id="KW-0460">Magnesium</keyword>
<dbReference type="EMBL" id="PEZP01000039">
    <property type="protein sequence ID" value="PIT97967.1"/>
    <property type="molecule type" value="Genomic_DNA"/>
</dbReference>
<comment type="cofactor">
    <cofactor evidence="3">
        <name>Mg(2+)</name>
        <dbReference type="ChEBI" id="CHEBI:18420"/>
    </cofactor>
    <text evidence="3">Binds 2 magnesium ions per subunit.</text>
</comment>
<dbReference type="GO" id="GO:0045547">
    <property type="term" value="F:ditrans,polycis-polyprenyl diphosphate synthase [(2E,6E)-farnesyl diphosphate specific] activity"/>
    <property type="evidence" value="ECO:0007669"/>
    <property type="project" value="TreeGrafter"/>
</dbReference>
<feature type="active site" evidence="3">
    <location>
        <position position="14"/>
    </location>
</feature>
<feature type="binding site" evidence="3">
    <location>
        <position position="19"/>
    </location>
    <ligand>
        <name>substrate</name>
    </ligand>
</feature>
<feature type="binding site" evidence="3">
    <location>
        <position position="14"/>
    </location>
    <ligand>
        <name>Mg(2+)</name>
        <dbReference type="ChEBI" id="CHEBI:18420"/>
    </ligand>
</feature>
<feature type="binding site" evidence="3">
    <location>
        <position position="31"/>
    </location>
    <ligand>
        <name>substrate</name>
    </ligand>
</feature>
<dbReference type="GO" id="GO:0000287">
    <property type="term" value="F:magnesium ion binding"/>
    <property type="evidence" value="ECO:0007669"/>
    <property type="project" value="UniProtKB-UniRule"/>
</dbReference>
<feature type="binding site" evidence="3">
    <location>
        <begin position="15"/>
        <end position="18"/>
    </location>
    <ligand>
        <name>substrate</name>
    </ligand>
</feature>
<dbReference type="Pfam" id="PF01255">
    <property type="entry name" value="Prenyltransf"/>
    <property type="match status" value="1"/>
</dbReference>
<dbReference type="EC" id="2.5.1.-" evidence="3"/>
<keyword evidence="1 3" id="KW-0808">Transferase</keyword>
<dbReference type="InterPro" id="IPR036424">
    <property type="entry name" value="UPP_synth-like_sf"/>
</dbReference>
<dbReference type="HAMAP" id="MF_01139">
    <property type="entry name" value="ISPT"/>
    <property type="match status" value="1"/>
</dbReference>
<feature type="binding site" evidence="3">
    <location>
        <position position="180"/>
    </location>
    <ligand>
        <name>substrate</name>
    </ligand>
</feature>
<protein>
    <recommendedName>
        <fullName evidence="3">Isoprenyl transferase</fullName>
        <ecNumber evidence="3">2.5.1.-</ecNumber>
    </recommendedName>
</protein>
<dbReference type="PANTHER" id="PTHR10291">
    <property type="entry name" value="DEHYDRODOLICHYL DIPHOSPHATE SYNTHASE FAMILY MEMBER"/>
    <property type="match status" value="1"/>
</dbReference>
<evidence type="ECO:0000313" key="4">
    <source>
        <dbReference type="EMBL" id="PIT97967.1"/>
    </source>
</evidence>
<sequence length="232" mass="26869">MSETIPRHVAIIPDGNRRWAAQQGLSAFRGHEIGIAAFQEAARQAADRGVDHLSLWGMSLDNLTKRSPREVAGLLRIFRREFAQLAENAEIHERQTRINVFGRWREKLPAVVRREIEKALRVTENYDRHHLNFFLAYNGTDEMLEAVRAIVREAPLRITAGTIKQHLFTRDLPPVDLIIRTGGEPHLSNGFMMWDAADAELYFTEKLWPEFTPETFDAALEDFTRRRRRRGK</sequence>
<organism evidence="4 5">
    <name type="scientific">Candidatus Andersenbacteria bacterium CG10_big_fil_rev_8_21_14_0_10_54_11</name>
    <dbReference type="NCBI Taxonomy" id="1974485"/>
    <lineage>
        <taxon>Bacteria</taxon>
        <taxon>Candidatus Anderseniibacteriota</taxon>
    </lineage>
</organism>